<dbReference type="InterPro" id="IPR007128">
    <property type="entry name" value="PMF1/Nnf1"/>
</dbReference>
<dbReference type="PANTHER" id="PTHR15459:SF3">
    <property type="entry name" value="POLYAMINE-MODULATED FACTOR 1"/>
    <property type="match status" value="1"/>
</dbReference>
<comment type="caution">
    <text evidence="11">The sequence shown here is derived from an EMBL/GenBank/DDBJ whole genome shotgun (WGS) entry which is preliminary data.</text>
</comment>
<evidence type="ECO:0000256" key="4">
    <source>
        <dbReference type="ARBA" id="ARBA00022618"/>
    </source>
</evidence>
<keyword evidence="3" id="KW-0158">Chromosome</keyword>
<reference evidence="11 12" key="1">
    <citation type="journal article" date="2018" name="Sci. Data">
        <title>The draft genome sequence of cork oak.</title>
        <authorList>
            <person name="Ramos A.M."/>
            <person name="Usie A."/>
            <person name="Barbosa P."/>
            <person name="Barros P.M."/>
            <person name="Capote T."/>
            <person name="Chaves I."/>
            <person name="Simoes F."/>
            <person name="Abreu I."/>
            <person name="Carrasquinho I."/>
            <person name="Faro C."/>
            <person name="Guimaraes J.B."/>
            <person name="Mendonca D."/>
            <person name="Nobrega F."/>
            <person name="Rodrigues L."/>
            <person name="Saibo N.J.M."/>
            <person name="Varela M.C."/>
            <person name="Egas C."/>
            <person name="Matos J."/>
            <person name="Miguel C.M."/>
            <person name="Oliveira M.M."/>
            <person name="Ricardo C.P."/>
            <person name="Goncalves S."/>
        </authorList>
    </citation>
    <scope>NUCLEOTIDE SEQUENCE [LARGE SCALE GENOMIC DNA]</scope>
    <source>
        <strain evidence="12">cv. HL8</strain>
    </source>
</reference>
<dbReference type="GO" id="GO:0007059">
    <property type="term" value="P:chromosome segregation"/>
    <property type="evidence" value="ECO:0007669"/>
    <property type="project" value="TreeGrafter"/>
</dbReference>
<dbReference type="EMBL" id="PKMF04000376">
    <property type="protein sequence ID" value="KAK7835084.1"/>
    <property type="molecule type" value="Genomic_DNA"/>
</dbReference>
<evidence type="ECO:0000256" key="9">
    <source>
        <dbReference type="ARBA" id="ARBA00023328"/>
    </source>
</evidence>
<dbReference type="AlphaFoldDB" id="A0AAW0K6Y7"/>
<organism evidence="11 12">
    <name type="scientific">Quercus suber</name>
    <name type="common">Cork oak</name>
    <dbReference type="NCBI Taxonomy" id="58331"/>
    <lineage>
        <taxon>Eukaryota</taxon>
        <taxon>Viridiplantae</taxon>
        <taxon>Streptophyta</taxon>
        <taxon>Embryophyta</taxon>
        <taxon>Tracheophyta</taxon>
        <taxon>Spermatophyta</taxon>
        <taxon>Magnoliopsida</taxon>
        <taxon>eudicotyledons</taxon>
        <taxon>Gunneridae</taxon>
        <taxon>Pentapetalae</taxon>
        <taxon>rosids</taxon>
        <taxon>fabids</taxon>
        <taxon>Fagales</taxon>
        <taxon>Fagaceae</taxon>
        <taxon>Quercus</taxon>
    </lineage>
</organism>
<keyword evidence="7" id="KW-0539">Nucleus</keyword>
<keyword evidence="5" id="KW-0498">Mitosis</keyword>
<evidence type="ECO:0000256" key="3">
    <source>
        <dbReference type="ARBA" id="ARBA00022454"/>
    </source>
</evidence>
<evidence type="ECO:0000256" key="1">
    <source>
        <dbReference type="ARBA" id="ARBA00004123"/>
    </source>
</evidence>
<dbReference type="PANTHER" id="PTHR15459">
    <property type="entry name" value="POLYAMINE-MODULATED FACTOR 1"/>
    <property type="match status" value="1"/>
</dbReference>
<evidence type="ECO:0000313" key="12">
    <source>
        <dbReference type="Proteomes" id="UP000237347"/>
    </source>
</evidence>
<dbReference type="Proteomes" id="UP000237347">
    <property type="component" value="Unassembled WGS sequence"/>
</dbReference>
<keyword evidence="4" id="KW-0132">Cell division</keyword>
<evidence type="ECO:0000313" key="11">
    <source>
        <dbReference type="EMBL" id="KAK7835084.1"/>
    </source>
</evidence>
<keyword evidence="12" id="KW-1185">Reference proteome</keyword>
<evidence type="ECO:0000256" key="6">
    <source>
        <dbReference type="ARBA" id="ARBA00022838"/>
    </source>
</evidence>
<keyword evidence="8" id="KW-0131">Cell cycle</keyword>
<keyword evidence="9" id="KW-0137">Centromere</keyword>
<feature type="region of interest" description="Disordered" evidence="10">
    <location>
        <begin position="1"/>
        <end position="26"/>
    </location>
</feature>
<evidence type="ECO:0000256" key="5">
    <source>
        <dbReference type="ARBA" id="ARBA00022776"/>
    </source>
</evidence>
<comment type="subcellular location">
    <subcellularLocation>
        <location evidence="2">Chromosome</location>
        <location evidence="2">Centromere</location>
        <location evidence="2">Kinetochore</location>
    </subcellularLocation>
    <subcellularLocation>
        <location evidence="1">Nucleus</location>
    </subcellularLocation>
</comment>
<gene>
    <name evidence="11" type="ORF">CFP56_023853</name>
</gene>
<sequence>MEGSGECDPHDMQCAPSSTMGMGMGMGMGTRSWDMKKSFNLALRPLLTACSNQVLTSLHESIEDEFESLCLETQVGAALDTVEQLVEEQSLDPLFSDK</sequence>
<evidence type="ECO:0000256" key="8">
    <source>
        <dbReference type="ARBA" id="ARBA00023306"/>
    </source>
</evidence>
<name>A0AAW0K6Y7_QUESU</name>
<protein>
    <submittedName>
        <fullName evidence="11">Uncharacterized protein</fullName>
    </submittedName>
</protein>
<dbReference type="Pfam" id="PF03980">
    <property type="entry name" value="Nnf1"/>
    <property type="match status" value="1"/>
</dbReference>
<evidence type="ECO:0000256" key="7">
    <source>
        <dbReference type="ARBA" id="ARBA00023242"/>
    </source>
</evidence>
<proteinExistence type="predicted"/>
<keyword evidence="6" id="KW-0995">Kinetochore</keyword>
<evidence type="ECO:0000256" key="10">
    <source>
        <dbReference type="SAM" id="MobiDB-lite"/>
    </source>
</evidence>
<dbReference type="GO" id="GO:0005634">
    <property type="term" value="C:nucleus"/>
    <property type="evidence" value="ECO:0007669"/>
    <property type="project" value="UniProtKB-SubCell"/>
</dbReference>
<dbReference type="GO" id="GO:0000444">
    <property type="term" value="C:MIS12/MIND type complex"/>
    <property type="evidence" value="ECO:0007669"/>
    <property type="project" value="InterPro"/>
</dbReference>
<evidence type="ECO:0000256" key="2">
    <source>
        <dbReference type="ARBA" id="ARBA00004629"/>
    </source>
</evidence>
<dbReference type="GO" id="GO:0051301">
    <property type="term" value="P:cell division"/>
    <property type="evidence" value="ECO:0007669"/>
    <property type="project" value="UniProtKB-KW"/>
</dbReference>
<accession>A0AAW0K6Y7</accession>